<dbReference type="InterPro" id="IPR005158">
    <property type="entry name" value="BTAD"/>
</dbReference>
<dbReference type="SUPFAM" id="SSF46894">
    <property type="entry name" value="C-terminal effector domain of the bipartite response regulators"/>
    <property type="match status" value="1"/>
</dbReference>
<organism evidence="6">
    <name type="scientific">Thermosporothrix sp. COM3</name>
    <dbReference type="NCBI Taxonomy" id="2490863"/>
    <lineage>
        <taxon>Bacteria</taxon>
        <taxon>Bacillati</taxon>
        <taxon>Chloroflexota</taxon>
        <taxon>Ktedonobacteria</taxon>
        <taxon>Ktedonobacterales</taxon>
        <taxon>Thermosporotrichaceae</taxon>
        <taxon>Thermosporothrix</taxon>
    </lineage>
</organism>
<dbReference type="GO" id="GO:0003677">
    <property type="term" value="F:DNA binding"/>
    <property type="evidence" value="ECO:0007669"/>
    <property type="project" value="InterPro"/>
</dbReference>
<gene>
    <name evidence="6" type="ORF">KTC_60110</name>
</gene>
<dbReference type="Pfam" id="PF13424">
    <property type="entry name" value="TPR_12"/>
    <property type="match status" value="1"/>
</dbReference>
<feature type="repeat" description="TPR" evidence="3">
    <location>
        <begin position="1100"/>
        <end position="1133"/>
    </location>
</feature>
<dbReference type="InterPro" id="IPR016032">
    <property type="entry name" value="Sig_transdc_resp-reg_C-effctor"/>
</dbReference>
<accession>A0A455SU68</accession>
<dbReference type="InterPro" id="IPR046738">
    <property type="entry name" value="DUF6788"/>
</dbReference>
<evidence type="ECO:0000256" key="4">
    <source>
        <dbReference type="SAM" id="MobiDB-lite"/>
    </source>
</evidence>
<dbReference type="GO" id="GO:0005524">
    <property type="term" value="F:ATP binding"/>
    <property type="evidence" value="ECO:0007669"/>
    <property type="project" value="UniProtKB-KW"/>
</dbReference>
<dbReference type="SMART" id="SM01043">
    <property type="entry name" value="BTAD"/>
    <property type="match status" value="1"/>
</dbReference>
<reference evidence="6" key="1">
    <citation type="submission" date="2018-12" db="EMBL/GenBank/DDBJ databases">
        <title>Novel natural products biosynthetic potential of the class Ktedonobacteria.</title>
        <authorList>
            <person name="Zheng Y."/>
            <person name="Saitou A."/>
            <person name="Wang C.M."/>
            <person name="Toyoda A."/>
            <person name="Minakuchi Y."/>
            <person name="Sekiguchi Y."/>
            <person name="Ueda K."/>
            <person name="Takano H."/>
            <person name="Sakai Y."/>
            <person name="Yokota A."/>
            <person name="Yabe S."/>
        </authorList>
    </citation>
    <scope>NUCLEOTIDE SEQUENCE</scope>
    <source>
        <strain evidence="6">COM3</strain>
    </source>
</reference>
<dbReference type="Pfam" id="PF03704">
    <property type="entry name" value="BTAD"/>
    <property type="match status" value="1"/>
</dbReference>
<feature type="domain" description="Bacterial transcriptional activator" evidence="5">
    <location>
        <begin position="188"/>
        <end position="330"/>
    </location>
</feature>
<dbReference type="SUPFAM" id="SSF48452">
    <property type="entry name" value="TPR-like"/>
    <property type="match status" value="4"/>
</dbReference>
<evidence type="ECO:0000256" key="2">
    <source>
        <dbReference type="ARBA" id="ARBA00022840"/>
    </source>
</evidence>
<evidence type="ECO:0000259" key="5">
    <source>
        <dbReference type="SMART" id="SM01043"/>
    </source>
</evidence>
<dbReference type="SUPFAM" id="SSF52540">
    <property type="entry name" value="P-loop containing nucleoside triphosphate hydrolases"/>
    <property type="match status" value="1"/>
</dbReference>
<dbReference type="GO" id="GO:0006355">
    <property type="term" value="P:regulation of DNA-templated transcription"/>
    <property type="evidence" value="ECO:0007669"/>
    <property type="project" value="InterPro"/>
</dbReference>
<evidence type="ECO:0000313" key="6">
    <source>
        <dbReference type="EMBL" id="BBH91260.1"/>
    </source>
</evidence>
<dbReference type="Gene3D" id="1.25.40.10">
    <property type="entry name" value="Tetratricopeptide repeat domain"/>
    <property type="match status" value="4"/>
</dbReference>
<keyword evidence="1" id="KW-0547">Nucleotide-binding</keyword>
<dbReference type="GO" id="GO:0004016">
    <property type="term" value="F:adenylate cyclase activity"/>
    <property type="evidence" value="ECO:0007669"/>
    <property type="project" value="TreeGrafter"/>
</dbReference>
<feature type="compositionally biased region" description="Polar residues" evidence="4">
    <location>
        <begin position="342"/>
        <end position="351"/>
    </location>
</feature>
<evidence type="ECO:0000256" key="1">
    <source>
        <dbReference type="ARBA" id="ARBA00022741"/>
    </source>
</evidence>
<keyword evidence="3" id="KW-0802">TPR repeat</keyword>
<evidence type="ECO:0000256" key="3">
    <source>
        <dbReference type="PROSITE-ProRule" id="PRU00339"/>
    </source>
</evidence>
<name>A0A455SU68_9CHLR</name>
<dbReference type="Pfam" id="PF20586">
    <property type="entry name" value="DUF6788"/>
    <property type="match status" value="1"/>
</dbReference>
<keyword evidence="2" id="KW-0067">ATP-binding</keyword>
<dbReference type="PROSITE" id="PS50005">
    <property type="entry name" value="TPR"/>
    <property type="match status" value="1"/>
</dbReference>
<dbReference type="InterPro" id="IPR041664">
    <property type="entry name" value="AAA_16"/>
</dbReference>
<dbReference type="InterPro" id="IPR027417">
    <property type="entry name" value="P-loop_NTPase"/>
</dbReference>
<sequence>MNGKVTYRQQFTRCGKPRCRKCRDGGSGHGPYWYAYWSENGKTISKYIGTRLPEHIEATQLLRKAEGKELSHHTSRPALRIYLLGQFRIERKIGDEWVAIDSRTWHRRRARALLGCLLSNPGRRLGREQVMEYLWPELDITVAANRLNGAVHELRLILEPDIARPAASRMLRLERDILELADSTYIWVDAEAFESLIKEASASSDPQQARHLLEQAAELYQGHYLLEELYSEWAAHRRDALQRAWIGLLLKLTDLYIEQEAYVNAMETLDRLRTAEPTNETALQRLMLLLTHLDRRGEALQVYRRHVLMLQREYESDPLPETVALYEALRKGHIPPMPGGKTAQQPTSTAKTPPAGHPEGTRKPFHFLRPAFQLGRHNQSPLIGREQEFHRLRQLLRTLEATEAQRPHPDGSEQLLTPQTGPLVPRRKTIHFALLQGETGIGKTRLAEELSMEAYARGWAIAWSRSFEQETSIPYRPWTELLRALLSASPSFYELLSQDQQGLTTLPFHIERLSGLLPELARYNTQFQRSVPAVFHEQERLLLWEATLGLLGMIGQTQPLLLVLDDLHWTDASSIDLLTYLVHHLQDQRVLILATCRDGELPAQHKLRTLIADLCREQAIVAITVQPLTHAQIGSLVSHLPQEVVENIQQQAAGNPFFAEELARAIVLPTSTEERQGQRETTTGMLPQAISSVLERRLGRLSAECQNLLSKAAVLGGSFELRHLLPMTREQSEDAVLDLLEEALYAGLLTEEGTGAHITYHFWHPLIISHLYERLSAARRAQLHRKAAEAIQVAHSDTMQEKIASEIVYHLCKGGGDTAQLIHYAELAGHRAYNLGSYSEALRYYVLALQALSGQQPSPLSIQENTELQSQLQQQLALLAQQDRVEHLHHTSLLVEYIAECCSILGLFTVAQAAYHCTLALRTRPDFLHQAYPAEMDEAEKERLDTQIQGLLLRELGHLYHMRGDGIQAHHYYEEARRTLMLPNSTKGIGWVCVQISIASLFRIEGHFKRAQQYLQEALATFSDCTENQISPFYEMLPTASQRPQTRIERILTGNSLEVARGHEVLGLVESSLGNQDAALKHLHLAAQFFEQVNHILDTARIYNNLSTVYITLGELQKAYTYLQQALSLAERSGDLPLKSTIIGNFANIYFFHGNLQEAENYALQCLALKEEYNGREGVQWFCVRMAYIQLEKGDLQQAGTYILRALKLGRLMKNRHSISFARLSLNTLRIYRAIMQEELYLPEKRASRQLSVHSLQLLRRAQYSLHHILTTDDVEIEPICIYEAQHLLAYIAYLLHDLEQARQLAEHVVNEINRTKAWTSASFPLCLMGLIANEQKDYQQADSFFMRALNLGHKFYFRLDYANTLYYYASALLARQTEEGQRQALSYLYKARQIFVKAHAHQPLSYVQKLIKNYEKRSEDVS</sequence>
<dbReference type="Pfam" id="PF13191">
    <property type="entry name" value="AAA_16"/>
    <property type="match status" value="1"/>
</dbReference>
<dbReference type="InterPro" id="IPR019734">
    <property type="entry name" value="TPR_rpt"/>
</dbReference>
<protein>
    <recommendedName>
        <fullName evidence="5">Bacterial transcriptional activator domain-containing protein</fullName>
    </recommendedName>
</protein>
<dbReference type="InterPro" id="IPR036388">
    <property type="entry name" value="WH-like_DNA-bd_sf"/>
</dbReference>
<dbReference type="PANTHER" id="PTHR16305">
    <property type="entry name" value="TESTICULAR SOLUBLE ADENYLYL CYCLASE"/>
    <property type="match status" value="1"/>
</dbReference>
<dbReference type="InterPro" id="IPR011990">
    <property type="entry name" value="TPR-like_helical_dom_sf"/>
</dbReference>
<dbReference type="Gene3D" id="3.40.50.300">
    <property type="entry name" value="P-loop containing nucleotide triphosphate hydrolases"/>
    <property type="match status" value="1"/>
</dbReference>
<dbReference type="EMBL" id="AP019376">
    <property type="protein sequence ID" value="BBH91260.1"/>
    <property type="molecule type" value="Genomic_DNA"/>
</dbReference>
<dbReference type="SMART" id="SM00028">
    <property type="entry name" value="TPR"/>
    <property type="match status" value="7"/>
</dbReference>
<dbReference type="Gene3D" id="1.10.10.10">
    <property type="entry name" value="Winged helix-like DNA-binding domain superfamily/Winged helix DNA-binding domain"/>
    <property type="match status" value="1"/>
</dbReference>
<proteinExistence type="predicted"/>
<feature type="region of interest" description="Disordered" evidence="4">
    <location>
        <begin position="334"/>
        <end position="364"/>
    </location>
</feature>
<dbReference type="PANTHER" id="PTHR16305:SF35">
    <property type="entry name" value="TRANSCRIPTIONAL ACTIVATOR DOMAIN"/>
    <property type="match status" value="1"/>
</dbReference>
<dbReference type="GO" id="GO:0005737">
    <property type="term" value="C:cytoplasm"/>
    <property type="evidence" value="ECO:0007669"/>
    <property type="project" value="TreeGrafter"/>
</dbReference>